<keyword evidence="5" id="KW-1185">Reference proteome</keyword>
<evidence type="ECO:0000256" key="1">
    <source>
        <dbReference type="ARBA" id="ARBA00005662"/>
    </source>
</evidence>
<evidence type="ECO:0000313" key="5">
    <source>
        <dbReference type="Proteomes" id="UP000318733"/>
    </source>
</evidence>
<dbReference type="PANTHER" id="PTHR33393:SF11">
    <property type="entry name" value="POLYGLUTAMINE SYNTHESIS ACCESSORY PROTEIN RV0574C-RELATED"/>
    <property type="match status" value="1"/>
</dbReference>
<reference evidence="4 5" key="1">
    <citation type="submission" date="2019-07" db="EMBL/GenBank/DDBJ databases">
        <authorList>
            <person name="Huq M.A."/>
        </authorList>
    </citation>
    <scope>NUCLEOTIDE SEQUENCE [LARGE SCALE GENOMIC DNA]</scope>
    <source>
        <strain evidence="4 5">MAH-19</strain>
    </source>
</reference>
<name>A0A556MUQ5_9SPHI</name>
<comment type="similarity">
    <text evidence="1">Belongs to the CapA family.</text>
</comment>
<accession>A0A556MUQ5</accession>
<dbReference type="AlphaFoldDB" id="A0A556MUQ5"/>
<dbReference type="CDD" id="cd07381">
    <property type="entry name" value="MPP_CapA"/>
    <property type="match status" value="1"/>
</dbReference>
<comment type="caution">
    <text evidence="4">The sequence shown here is derived from an EMBL/GenBank/DDBJ whole genome shotgun (WGS) entry which is preliminary data.</text>
</comment>
<dbReference type="EMBL" id="VLPK01000001">
    <property type="protein sequence ID" value="TSJ43548.1"/>
    <property type="molecule type" value="Genomic_DNA"/>
</dbReference>
<dbReference type="Proteomes" id="UP000318733">
    <property type="component" value="Unassembled WGS sequence"/>
</dbReference>
<dbReference type="OrthoDB" id="9810906at2"/>
<evidence type="ECO:0000259" key="3">
    <source>
        <dbReference type="SMART" id="SM00854"/>
    </source>
</evidence>
<dbReference type="Gene3D" id="3.60.21.10">
    <property type="match status" value="1"/>
</dbReference>
<dbReference type="InterPro" id="IPR019079">
    <property type="entry name" value="Capsule_synth_CapA"/>
</dbReference>
<protein>
    <submittedName>
        <fullName evidence="4">CapA family protein</fullName>
    </submittedName>
</protein>
<sequence>MRGFFFAMKIRFAAFIITLLFASQSCQQNETGAINQVPKKQLPKKYIEIPYKPVVPDSICIAAVGDIMLGTSYPTNSTLQPDSGKNSFTYVVKYLQSADVTFGNLEGVLLNNGLPANFKLHQRSKSYLFRMPVDNGRVLKDAGFNVLSLANNHINDFDKTGRISTTATLDSCGIHYAGLLDHPSVIFTVKGIKYGFCAFAPNSNTVSIFDLRGAGRIISDLKQQCDIVIVSFHGGGEGPAFEHVTKAHESYIGEKRGNVYAFAHNAVDNGADLIFGNGPHVSRAMELYKNRLIAYSLGNFCTYKCVSIASICGIAPLLKVHVNRKGEFLKAQIISVKQSHETGLLIDSLDRAAARIKLLTETDFPDNKLSISETGMLTFIN</sequence>
<dbReference type="PANTHER" id="PTHR33393">
    <property type="entry name" value="POLYGLUTAMINE SYNTHESIS ACCESSORY PROTEIN RV0574C-RELATED"/>
    <property type="match status" value="1"/>
</dbReference>
<dbReference type="Pfam" id="PF09587">
    <property type="entry name" value="PGA_cap"/>
    <property type="match status" value="1"/>
</dbReference>
<feature type="domain" description="Capsule synthesis protein CapA" evidence="3">
    <location>
        <begin position="60"/>
        <end position="304"/>
    </location>
</feature>
<gene>
    <name evidence="4" type="ORF">FO440_04995</name>
</gene>
<evidence type="ECO:0000313" key="4">
    <source>
        <dbReference type="EMBL" id="TSJ43548.1"/>
    </source>
</evidence>
<dbReference type="InterPro" id="IPR052169">
    <property type="entry name" value="CW_Biosynth-Accessory"/>
</dbReference>
<evidence type="ECO:0000256" key="2">
    <source>
        <dbReference type="SAM" id="SignalP"/>
    </source>
</evidence>
<feature type="signal peptide" evidence="2">
    <location>
        <begin position="1"/>
        <end position="28"/>
    </location>
</feature>
<dbReference type="InterPro" id="IPR029052">
    <property type="entry name" value="Metallo-depent_PP-like"/>
</dbReference>
<keyword evidence="2" id="KW-0732">Signal</keyword>
<feature type="chain" id="PRO_5022082419" evidence="2">
    <location>
        <begin position="29"/>
        <end position="381"/>
    </location>
</feature>
<dbReference type="PROSITE" id="PS51257">
    <property type="entry name" value="PROKAR_LIPOPROTEIN"/>
    <property type="match status" value="1"/>
</dbReference>
<proteinExistence type="inferred from homology"/>
<dbReference type="SMART" id="SM00854">
    <property type="entry name" value="PGA_cap"/>
    <property type="match status" value="1"/>
</dbReference>
<organism evidence="4 5">
    <name type="scientific">Mucilaginibacter corticis</name>
    <dbReference type="NCBI Taxonomy" id="2597670"/>
    <lineage>
        <taxon>Bacteria</taxon>
        <taxon>Pseudomonadati</taxon>
        <taxon>Bacteroidota</taxon>
        <taxon>Sphingobacteriia</taxon>
        <taxon>Sphingobacteriales</taxon>
        <taxon>Sphingobacteriaceae</taxon>
        <taxon>Mucilaginibacter</taxon>
    </lineage>
</organism>
<dbReference type="SUPFAM" id="SSF56300">
    <property type="entry name" value="Metallo-dependent phosphatases"/>
    <property type="match status" value="1"/>
</dbReference>